<accession>A0A379N3M0</accession>
<keyword evidence="2 4" id="KW-0378">Hydrolase</keyword>
<dbReference type="Proteomes" id="UP000254919">
    <property type="component" value="Unassembled WGS sequence"/>
</dbReference>
<dbReference type="AlphaFoldDB" id="A0A379N3M0"/>
<protein>
    <submittedName>
        <fullName evidence="4">Ferri-bacillibactin esterase BesA</fullName>
        <ecNumber evidence="4">3.1.-.-</ecNumber>
    </submittedName>
</protein>
<dbReference type="InterPro" id="IPR052558">
    <property type="entry name" value="Siderophore_Hydrolase_D"/>
</dbReference>
<dbReference type="GeneID" id="99633401"/>
<feature type="signal peptide" evidence="3">
    <location>
        <begin position="1"/>
        <end position="17"/>
    </location>
</feature>
<dbReference type="EMBL" id="UGVN01000001">
    <property type="protein sequence ID" value="SUE40785.1"/>
    <property type="molecule type" value="Genomic_DNA"/>
</dbReference>
<feature type="chain" id="PRO_5016987677" evidence="3">
    <location>
        <begin position="18"/>
        <end position="280"/>
    </location>
</feature>
<dbReference type="PANTHER" id="PTHR40841">
    <property type="entry name" value="SIDEROPHORE TRIACETYLFUSARININE C ESTERASE"/>
    <property type="match status" value="1"/>
</dbReference>
<sequence length="280" mass="30058">MRRRALLAAGTSGMVTAAGSGAAQVAPTPMRRREWEMLAGGETERPYRIYFAEPGTPPPAGGFPLFLLLDGDGHFEPAVAALEAHGGSAAIAAIGYPGRNRRELDYTVPAEPPIPEEGGAPAFLAFVRDELLPRLAQEARLDPADRSLFGHSYGGLFVLYTLFRQPGLFRAHVAASPSIGYGQGTILPLEAGFEAAPPEVAPRLRLLVTVGELEQPRPPAPISERARIARQVDRARDLAERLSQLGPAGPRVAFHLFPGETHQSVVDPAIRLGLDFVLQR</sequence>
<reference evidence="4 5" key="1">
    <citation type="submission" date="2018-06" db="EMBL/GenBank/DDBJ databases">
        <authorList>
            <consortium name="Pathogen Informatics"/>
            <person name="Doyle S."/>
        </authorList>
    </citation>
    <scope>NUCLEOTIDE SEQUENCE [LARGE SCALE GENOMIC DNA]</scope>
    <source>
        <strain evidence="4 5">NCTC13291</strain>
    </source>
</reference>
<dbReference type="InterPro" id="IPR000801">
    <property type="entry name" value="Esterase-like"/>
</dbReference>
<dbReference type="Gene3D" id="3.40.50.1820">
    <property type="entry name" value="alpha/beta hydrolase"/>
    <property type="match status" value="1"/>
</dbReference>
<evidence type="ECO:0000256" key="2">
    <source>
        <dbReference type="ARBA" id="ARBA00022801"/>
    </source>
</evidence>
<name>A0A379N3M0_9PROT</name>
<dbReference type="SUPFAM" id="SSF53474">
    <property type="entry name" value="alpha/beta-Hydrolases"/>
    <property type="match status" value="1"/>
</dbReference>
<dbReference type="EC" id="3.1.-.-" evidence="4"/>
<keyword evidence="3" id="KW-0732">Signal</keyword>
<gene>
    <name evidence="4" type="primary">besA_2</name>
    <name evidence="4" type="ORF">NCTC13291_02356</name>
</gene>
<dbReference type="InterPro" id="IPR029058">
    <property type="entry name" value="AB_hydrolase_fold"/>
</dbReference>
<evidence type="ECO:0000256" key="1">
    <source>
        <dbReference type="ARBA" id="ARBA00005622"/>
    </source>
</evidence>
<evidence type="ECO:0000313" key="4">
    <source>
        <dbReference type="EMBL" id="SUE40785.1"/>
    </source>
</evidence>
<dbReference type="Pfam" id="PF00756">
    <property type="entry name" value="Esterase"/>
    <property type="match status" value="1"/>
</dbReference>
<dbReference type="RefSeq" id="WP_026033304.1">
    <property type="nucleotide sequence ID" value="NZ_AP031462.1"/>
</dbReference>
<organism evidence="4 5">
    <name type="scientific">Roseomonas mucosa</name>
    <dbReference type="NCBI Taxonomy" id="207340"/>
    <lineage>
        <taxon>Bacteria</taxon>
        <taxon>Pseudomonadati</taxon>
        <taxon>Pseudomonadota</taxon>
        <taxon>Alphaproteobacteria</taxon>
        <taxon>Acetobacterales</taxon>
        <taxon>Roseomonadaceae</taxon>
        <taxon>Roseomonas</taxon>
    </lineage>
</organism>
<evidence type="ECO:0000313" key="5">
    <source>
        <dbReference type="Proteomes" id="UP000254919"/>
    </source>
</evidence>
<proteinExistence type="inferred from homology"/>
<evidence type="ECO:0000256" key="3">
    <source>
        <dbReference type="SAM" id="SignalP"/>
    </source>
</evidence>
<dbReference type="GO" id="GO:0016788">
    <property type="term" value="F:hydrolase activity, acting on ester bonds"/>
    <property type="evidence" value="ECO:0007669"/>
    <property type="project" value="TreeGrafter"/>
</dbReference>
<dbReference type="PANTHER" id="PTHR40841:SF2">
    <property type="entry name" value="SIDEROPHORE-DEGRADING ESTERASE (EUROFUNG)"/>
    <property type="match status" value="1"/>
</dbReference>
<comment type="similarity">
    <text evidence="1">Belongs to the esterase D family.</text>
</comment>